<evidence type="ECO:0000313" key="3">
    <source>
        <dbReference type="Proteomes" id="UP000613740"/>
    </source>
</evidence>
<organism evidence="2 3">
    <name type="scientific">Chlamydomonas schloesseri</name>
    <dbReference type="NCBI Taxonomy" id="2026947"/>
    <lineage>
        <taxon>Eukaryota</taxon>
        <taxon>Viridiplantae</taxon>
        <taxon>Chlorophyta</taxon>
        <taxon>core chlorophytes</taxon>
        <taxon>Chlorophyceae</taxon>
        <taxon>CS clade</taxon>
        <taxon>Chlamydomonadales</taxon>
        <taxon>Chlamydomonadaceae</taxon>
        <taxon>Chlamydomonas</taxon>
    </lineage>
</organism>
<protein>
    <submittedName>
        <fullName evidence="2">Uncharacterized protein</fullName>
    </submittedName>
</protein>
<keyword evidence="3" id="KW-1185">Reference proteome</keyword>
<evidence type="ECO:0000256" key="1">
    <source>
        <dbReference type="SAM" id="MobiDB-lite"/>
    </source>
</evidence>
<reference evidence="2" key="1">
    <citation type="journal article" date="2020" name="bioRxiv">
        <title>Comparative genomics of Chlamydomonas.</title>
        <authorList>
            <person name="Craig R.J."/>
            <person name="Hasan A.R."/>
            <person name="Ness R.W."/>
            <person name="Keightley P.D."/>
        </authorList>
    </citation>
    <scope>NUCLEOTIDE SEQUENCE</scope>
    <source>
        <strain evidence="2">CCAP 11/173</strain>
    </source>
</reference>
<dbReference type="AlphaFoldDB" id="A0A835WQF7"/>
<accession>A0A835WQF7</accession>
<gene>
    <name evidence="2" type="ORF">HYH02_003049</name>
</gene>
<sequence>MLCEHVLSCPDIVRGWDWVVHWPAVCSSSRQQRLAALLAASGGGAANQQLLQPAQRMQTFDNTAWQQRPFVCVAWATSGIVKFTWWRLALRRRCCGADSTQRPPAQQRPRRDRSCNGWRAAAGPP</sequence>
<feature type="region of interest" description="Disordered" evidence="1">
    <location>
        <begin position="97"/>
        <end position="125"/>
    </location>
</feature>
<dbReference type="EMBL" id="JAEHOD010000006">
    <property type="protein sequence ID" value="KAG2452007.1"/>
    <property type="molecule type" value="Genomic_DNA"/>
</dbReference>
<dbReference type="Proteomes" id="UP000613740">
    <property type="component" value="Unassembled WGS sequence"/>
</dbReference>
<proteinExistence type="predicted"/>
<evidence type="ECO:0000313" key="2">
    <source>
        <dbReference type="EMBL" id="KAG2452007.1"/>
    </source>
</evidence>
<name>A0A835WQF7_9CHLO</name>
<comment type="caution">
    <text evidence="2">The sequence shown here is derived from an EMBL/GenBank/DDBJ whole genome shotgun (WGS) entry which is preliminary data.</text>
</comment>